<gene>
    <name evidence="1" type="ORF">HK103_006836</name>
</gene>
<comment type="caution">
    <text evidence="1">The sequence shown here is derived from an EMBL/GenBank/DDBJ whole genome shotgun (WGS) entry which is preliminary data.</text>
</comment>
<proteinExistence type="predicted"/>
<keyword evidence="2" id="KW-1185">Reference proteome</keyword>
<evidence type="ECO:0000313" key="1">
    <source>
        <dbReference type="EMBL" id="KAJ3254761.1"/>
    </source>
</evidence>
<protein>
    <submittedName>
        <fullName evidence="1">Uncharacterized protein</fullName>
    </submittedName>
</protein>
<reference evidence="1" key="1">
    <citation type="submission" date="2020-05" db="EMBL/GenBank/DDBJ databases">
        <title>Phylogenomic resolution of chytrid fungi.</title>
        <authorList>
            <person name="Stajich J.E."/>
            <person name="Amses K."/>
            <person name="Simmons R."/>
            <person name="Seto K."/>
            <person name="Myers J."/>
            <person name="Bonds A."/>
            <person name="Quandt C.A."/>
            <person name="Barry K."/>
            <person name="Liu P."/>
            <person name="Grigoriev I."/>
            <person name="Longcore J.E."/>
            <person name="James T.Y."/>
        </authorList>
    </citation>
    <scope>NUCLEOTIDE SEQUENCE</scope>
    <source>
        <strain evidence="1">PLAUS21</strain>
    </source>
</reference>
<organism evidence="1 2">
    <name type="scientific">Boothiomyces macroporosus</name>
    <dbReference type="NCBI Taxonomy" id="261099"/>
    <lineage>
        <taxon>Eukaryota</taxon>
        <taxon>Fungi</taxon>
        <taxon>Fungi incertae sedis</taxon>
        <taxon>Chytridiomycota</taxon>
        <taxon>Chytridiomycota incertae sedis</taxon>
        <taxon>Chytridiomycetes</taxon>
        <taxon>Rhizophydiales</taxon>
        <taxon>Terramycetaceae</taxon>
        <taxon>Boothiomyces</taxon>
    </lineage>
</organism>
<name>A0AAD5UG30_9FUNG</name>
<dbReference type="AlphaFoldDB" id="A0AAD5UG30"/>
<dbReference type="Proteomes" id="UP001210925">
    <property type="component" value="Unassembled WGS sequence"/>
</dbReference>
<dbReference type="EMBL" id="JADGKB010000078">
    <property type="protein sequence ID" value="KAJ3254761.1"/>
    <property type="molecule type" value="Genomic_DNA"/>
</dbReference>
<evidence type="ECO:0000313" key="2">
    <source>
        <dbReference type="Proteomes" id="UP001210925"/>
    </source>
</evidence>
<sequence>MTINAQAFANVFQFKITQMKVSEHGNTRGGFTTVNLDFECDTVNAFWEKVFQYVQLHLKKEIEIYYDEDNGQRLYRYRTGNNPDVNDIQNYVILFTDNGKDSSGKQKYRKLNEVTTTYLQKFTNEYRLSIQDSEKVYISPRLLVLQYGKKIENGVDHIGLCKFLDTLQPLDRSGAVAPSAAEVIRQRLKEKARETGRYTGLIDMVWLSWANYITSFRSFEERETLINQFVPPTHLAHLFTSRPSTTNERLVGLQDGLNISANYMDSNTLILDEVISDCSNAMEYLDETINELNSRKRKIGEYINNLNAKKMEMIRSSNLIKGISLALPTNETSRSSLLSERMEDQLDR</sequence>
<accession>A0AAD5UG30</accession>